<accession>A0AA39KF58</accession>
<dbReference type="GO" id="GO:0020037">
    <property type="term" value="F:heme binding"/>
    <property type="evidence" value="ECO:0007669"/>
    <property type="project" value="InterPro"/>
</dbReference>
<dbReference type="PRINTS" id="PR00465">
    <property type="entry name" value="EP450IV"/>
</dbReference>
<dbReference type="SUPFAM" id="SSF48264">
    <property type="entry name" value="Cytochrome P450"/>
    <property type="match status" value="1"/>
</dbReference>
<gene>
    <name evidence="10" type="ORF">EV420DRAFT_1543632</name>
</gene>
<feature type="binding site" description="axial binding residue" evidence="8">
    <location>
        <position position="47"/>
    </location>
    <ligand>
        <name>heme</name>
        <dbReference type="ChEBI" id="CHEBI:30413"/>
    </ligand>
    <ligandPart>
        <name>Fe</name>
        <dbReference type="ChEBI" id="CHEBI:18248"/>
    </ligandPart>
</feature>
<organism evidence="10 11">
    <name type="scientific">Armillaria tabescens</name>
    <name type="common">Ringless honey mushroom</name>
    <name type="synonym">Agaricus tabescens</name>
    <dbReference type="NCBI Taxonomy" id="1929756"/>
    <lineage>
        <taxon>Eukaryota</taxon>
        <taxon>Fungi</taxon>
        <taxon>Dikarya</taxon>
        <taxon>Basidiomycota</taxon>
        <taxon>Agaricomycotina</taxon>
        <taxon>Agaricomycetes</taxon>
        <taxon>Agaricomycetidae</taxon>
        <taxon>Agaricales</taxon>
        <taxon>Marasmiineae</taxon>
        <taxon>Physalacriaceae</taxon>
        <taxon>Desarmillaria</taxon>
    </lineage>
</organism>
<evidence type="ECO:0000256" key="8">
    <source>
        <dbReference type="PIRSR" id="PIRSR602403-1"/>
    </source>
</evidence>
<dbReference type="InterPro" id="IPR047146">
    <property type="entry name" value="Cyt_P450_E_CYP52_fungi"/>
</dbReference>
<name>A0AA39KF58_ARMTA</name>
<reference evidence="10" key="1">
    <citation type="submission" date="2023-06" db="EMBL/GenBank/DDBJ databases">
        <authorList>
            <consortium name="Lawrence Berkeley National Laboratory"/>
            <person name="Ahrendt S."/>
            <person name="Sahu N."/>
            <person name="Indic B."/>
            <person name="Wong-Bajracharya J."/>
            <person name="Merenyi Z."/>
            <person name="Ke H.-M."/>
            <person name="Monk M."/>
            <person name="Kocsube S."/>
            <person name="Drula E."/>
            <person name="Lipzen A."/>
            <person name="Balint B."/>
            <person name="Henrissat B."/>
            <person name="Andreopoulos B."/>
            <person name="Martin F.M."/>
            <person name="Harder C.B."/>
            <person name="Rigling D."/>
            <person name="Ford K.L."/>
            <person name="Foster G.D."/>
            <person name="Pangilinan J."/>
            <person name="Papanicolaou A."/>
            <person name="Barry K."/>
            <person name="LaButti K."/>
            <person name="Viragh M."/>
            <person name="Koriabine M."/>
            <person name="Yan M."/>
            <person name="Riley R."/>
            <person name="Champramary S."/>
            <person name="Plett K.L."/>
            <person name="Tsai I.J."/>
            <person name="Slot J."/>
            <person name="Sipos G."/>
            <person name="Plett J."/>
            <person name="Nagy L.G."/>
            <person name="Grigoriev I.V."/>
        </authorList>
    </citation>
    <scope>NUCLEOTIDE SEQUENCE</scope>
    <source>
        <strain evidence="10">CCBAS 213</strain>
    </source>
</reference>
<dbReference type="InterPro" id="IPR036396">
    <property type="entry name" value="Cyt_P450_sf"/>
</dbReference>
<keyword evidence="5 9" id="KW-0560">Oxidoreductase</keyword>
<evidence type="ECO:0000256" key="4">
    <source>
        <dbReference type="ARBA" id="ARBA00022723"/>
    </source>
</evidence>
<dbReference type="EMBL" id="JAUEPS010000017">
    <property type="protein sequence ID" value="KAK0458664.1"/>
    <property type="molecule type" value="Genomic_DNA"/>
</dbReference>
<keyword evidence="11" id="KW-1185">Reference proteome</keyword>
<keyword evidence="6 8" id="KW-0408">Iron</keyword>
<dbReference type="InterPro" id="IPR001128">
    <property type="entry name" value="Cyt_P450"/>
</dbReference>
<evidence type="ECO:0000256" key="2">
    <source>
        <dbReference type="ARBA" id="ARBA00010617"/>
    </source>
</evidence>
<protein>
    <submittedName>
        <fullName evidence="10">Cytochrome P450</fullName>
    </submittedName>
</protein>
<evidence type="ECO:0000256" key="9">
    <source>
        <dbReference type="RuleBase" id="RU000461"/>
    </source>
</evidence>
<dbReference type="GO" id="GO:0005506">
    <property type="term" value="F:iron ion binding"/>
    <property type="evidence" value="ECO:0007669"/>
    <property type="project" value="InterPro"/>
</dbReference>
<keyword evidence="7 9" id="KW-0503">Monooxygenase</keyword>
<dbReference type="PANTHER" id="PTHR24287">
    <property type="entry name" value="P450, PUTATIVE (EUROFUNG)-RELATED"/>
    <property type="match status" value="1"/>
</dbReference>
<dbReference type="PROSITE" id="PS00086">
    <property type="entry name" value="CYTOCHROME_P450"/>
    <property type="match status" value="1"/>
</dbReference>
<dbReference type="Gene3D" id="1.10.630.10">
    <property type="entry name" value="Cytochrome P450"/>
    <property type="match status" value="1"/>
</dbReference>
<dbReference type="GO" id="GO:0016705">
    <property type="term" value="F:oxidoreductase activity, acting on paired donors, with incorporation or reduction of molecular oxygen"/>
    <property type="evidence" value="ECO:0007669"/>
    <property type="project" value="InterPro"/>
</dbReference>
<dbReference type="InterPro" id="IPR017972">
    <property type="entry name" value="Cyt_P450_CS"/>
</dbReference>
<dbReference type="RefSeq" id="XP_060330934.1">
    <property type="nucleotide sequence ID" value="XM_060473214.1"/>
</dbReference>
<comment type="cofactor">
    <cofactor evidence="1 8">
        <name>heme</name>
        <dbReference type="ChEBI" id="CHEBI:30413"/>
    </cofactor>
</comment>
<dbReference type="AlphaFoldDB" id="A0AA39KF58"/>
<evidence type="ECO:0000313" key="10">
    <source>
        <dbReference type="EMBL" id="KAK0458664.1"/>
    </source>
</evidence>
<dbReference type="Proteomes" id="UP001175211">
    <property type="component" value="Unassembled WGS sequence"/>
</dbReference>
<comment type="caution">
    <text evidence="10">The sequence shown here is derived from an EMBL/GenBank/DDBJ whole genome shotgun (WGS) entry which is preliminary data.</text>
</comment>
<keyword evidence="3 8" id="KW-0349">Heme</keyword>
<dbReference type="Pfam" id="PF00067">
    <property type="entry name" value="p450"/>
    <property type="match status" value="1"/>
</dbReference>
<evidence type="ECO:0000256" key="7">
    <source>
        <dbReference type="ARBA" id="ARBA00023033"/>
    </source>
</evidence>
<evidence type="ECO:0000256" key="5">
    <source>
        <dbReference type="ARBA" id="ARBA00023002"/>
    </source>
</evidence>
<dbReference type="GO" id="GO:0004497">
    <property type="term" value="F:monooxygenase activity"/>
    <property type="evidence" value="ECO:0007669"/>
    <property type="project" value="UniProtKB-KW"/>
</dbReference>
<dbReference type="GeneID" id="85356762"/>
<comment type="similarity">
    <text evidence="2 9">Belongs to the cytochrome P450 family.</text>
</comment>
<evidence type="ECO:0000313" key="11">
    <source>
        <dbReference type="Proteomes" id="UP001175211"/>
    </source>
</evidence>
<sequence length="128" mass="14659">MMHRRMDLWGPDALEFDPDRFLDSRVHKYLTPNPFIFVPFSAGPRICLGQQFAYNEASYYLVRLLQSFSSFSIDMDAQSPEGIPPKGWTKTPGTTKGREKIMIGVFITLFAKGGLWVRMEEAKEEASF</sequence>
<dbReference type="InterPro" id="IPR002403">
    <property type="entry name" value="Cyt_P450_E_grp-IV"/>
</dbReference>
<dbReference type="PANTHER" id="PTHR24287:SF1">
    <property type="entry name" value="P450, PUTATIVE (EUROFUNG)-RELATED"/>
    <property type="match status" value="1"/>
</dbReference>
<proteinExistence type="inferred from homology"/>
<evidence type="ECO:0000256" key="6">
    <source>
        <dbReference type="ARBA" id="ARBA00023004"/>
    </source>
</evidence>
<keyword evidence="4 8" id="KW-0479">Metal-binding</keyword>
<evidence type="ECO:0000256" key="3">
    <source>
        <dbReference type="ARBA" id="ARBA00022617"/>
    </source>
</evidence>
<evidence type="ECO:0000256" key="1">
    <source>
        <dbReference type="ARBA" id="ARBA00001971"/>
    </source>
</evidence>